<dbReference type="GO" id="GO:0015031">
    <property type="term" value="P:protein transport"/>
    <property type="evidence" value="ECO:0007669"/>
    <property type="project" value="UniProtKB-KW"/>
</dbReference>
<feature type="binding site" evidence="13">
    <location>
        <position position="70"/>
    </location>
    <ligand>
        <name>GTP</name>
        <dbReference type="ChEBI" id="CHEBI:37565"/>
    </ligand>
</feature>
<keyword evidence="6" id="KW-0931">ER-Golgi transport</keyword>
<evidence type="ECO:0000256" key="15">
    <source>
        <dbReference type="RuleBase" id="RU003925"/>
    </source>
</evidence>
<dbReference type="GO" id="GO:0046872">
    <property type="term" value="F:metal ion binding"/>
    <property type="evidence" value="ECO:0007669"/>
    <property type="project" value="UniProtKB-KW"/>
</dbReference>
<evidence type="ECO:0000256" key="6">
    <source>
        <dbReference type="ARBA" id="ARBA00022892"/>
    </source>
</evidence>
<reference evidence="16" key="1">
    <citation type="submission" date="2021-06" db="EMBL/GenBank/DDBJ databases">
        <authorList>
            <person name="Kallberg Y."/>
            <person name="Tangrot J."/>
            <person name="Rosling A."/>
        </authorList>
    </citation>
    <scope>NUCLEOTIDE SEQUENCE</scope>
    <source>
        <strain evidence="16">MT106</strain>
    </source>
</reference>
<dbReference type="PANTHER" id="PTHR11711">
    <property type="entry name" value="ADP RIBOSYLATION FACTOR-RELATED"/>
    <property type="match status" value="1"/>
</dbReference>
<keyword evidence="17" id="KW-1185">Reference proteome</keyword>
<dbReference type="InterPro" id="IPR006689">
    <property type="entry name" value="Small_GTPase_ARF/SAR"/>
</dbReference>
<keyword evidence="7" id="KW-0653">Protein transport</keyword>
<dbReference type="AlphaFoldDB" id="A0A9N8ZYB6"/>
<keyword evidence="5 13" id="KW-0547">Nucleotide-binding</keyword>
<feature type="binding site" evidence="13">
    <location>
        <begin position="126"/>
        <end position="129"/>
    </location>
    <ligand>
        <name>GTP</name>
        <dbReference type="ChEBI" id="CHEBI:37565"/>
    </ligand>
</feature>
<dbReference type="OrthoDB" id="2011769at2759"/>
<proteinExistence type="inferred from homology"/>
<evidence type="ECO:0000256" key="11">
    <source>
        <dbReference type="ARBA" id="ARBA00053326"/>
    </source>
</evidence>
<evidence type="ECO:0000256" key="5">
    <source>
        <dbReference type="ARBA" id="ARBA00022741"/>
    </source>
</evidence>
<evidence type="ECO:0000313" key="17">
    <source>
        <dbReference type="Proteomes" id="UP000789831"/>
    </source>
</evidence>
<dbReference type="EMBL" id="CAJVPL010000571">
    <property type="protein sequence ID" value="CAG8510875.1"/>
    <property type="molecule type" value="Genomic_DNA"/>
</dbReference>
<accession>A0A9N8ZYB6</accession>
<name>A0A9N8ZYB6_9GLOM</name>
<gene>
    <name evidence="16" type="ORF">AGERDE_LOCUS4735</name>
</gene>
<keyword evidence="8" id="KW-0333">Golgi apparatus</keyword>
<evidence type="ECO:0000256" key="2">
    <source>
        <dbReference type="ARBA" id="ARBA00010290"/>
    </source>
</evidence>
<dbReference type="GO" id="GO:0005794">
    <property type="term" value="C:Golgi apparatus"/>
    <property type="evidence" value="ECO:0007669"/>
    <property type="project" value="UniProtKB-SubCell"/>
</dbReference>
<dbReference type="GO" id="GO:0005525">
    <property type="term" value="F:GTP binding"/>
    <property type="evidence" value="ECO:0007669"/>
    <property type="project" value="UniProtKB-KW"/>
</dbReference>
<dbReference type="Gene3D" id="3.40.50.300">
    <property type="entry name" value="P-loop containing nucleotide triphosphate hydrolases"/>
    <property type="match status" value="1"/>
</dbReference>
<evidence type="ECO:0000256" key="4">
    <source>
        <dbReference type="ARBA" id="ARBA00022707"/>
    </source>
</evidence>
<sequence>MGLVISKLWRGLMSKEEVKIVLVGLDNAGKTTVLYKLLLNEVVTTTPTIGSNVEEIIYKNIRFLMWDLGGQDTLRVTWRTYYVKTRAVIMVIDSTDRDRLHISRGELHAMMEDENLKGAALLVFANKQDMNGALTAAQISESLNLTILRDRQWHIQACCALSGDGLFEGLDWIVSQIGGSNNR</sequence>
<dbReference type="Proteomes" id="UP000789831">
    <property type="component" value="Unassembled WGS sequence"/>
</dbReference>
<dbReference type="GO" id="GO:0003924">
    <property type="term" value="F:GTPase activity"/>
    <property type="evidence" value="ECO:0007669"/>
    <property type="project" value="InterPro"/>
</dbReference>
<evidence type="ECO:0000256" key="12">
    <source>
        <dbReference type="ARBA" id="ARBA00070396"/>
    </source>
</evidence>
<evidence type="ECO:0000256" key="3">
    <source>
        <dbReference type="ARBA" id="ARBA00022448"/>
    </source>
</evidence>
<comment type="similarity">
    <text evidence="2 15">Belongs to the small GTPase superfamily. Arf family.</text>
</comment>
<dbReference type="PROSITE" id="PS51417">
    <property type="entry name" value="ARF"/>
    <property type="match status" value="1"/>
</dbReference>
<dbReference type="PRINTS" id="PR00328">
    <property type="entry name" value="SAR1GTPBP"/>
</dbReference>
<evidence type="ECO:0000256" key="9">
    <source>
        <dbReference type="ARBA" id="ARBA00023134"/>
    </source>
</evidence>
<dbReference type="NCBIfam" id="TIGR00231">
    <property type="entry name" value="small_GTP"/>
    <property type="match status" value="1"/>
</dbReference>
<evidence type="ECO:0000256" key="14">
    <source>
        <dbReference type="PIRSR" id="PIRSR606689-2"/>
    </source>
</evidence>
<feature type="binding site" evidence="14">
    <location>
        <position position="31"/>
    </location>
    <ligand>
        <name>Mg(2+)</name>
        <dbReference type="ChEBI" id="CHEBI:18420"/>
    </ligand>
</feature>
<keyword evidence="9 13" id="KW-0342">GTP-binding</keyword>
<dbReference type="SMART" id="SM00178">
    <property type="entry name" value="SAR"/>
    <property type="match status" value="1"/>
</dbReference>
<dbReference type="Pfam" id="PF00025">
    <property type="entry name" value="Arf"/>
    <property type="match status" value="1"/>
</dbReference>
<protein>
    <recommendedName>
        <fullName evidence="12">ADP-ribosylation factor</fullName>
    </recommendedName>
</protein>
<keyword evidence="4" id="KW-0519">Myristate</keyword>
<keyword evidence="10" id="KW-0449">Lipoprotein</keyword>
<dbReference type="SMART" id="SM00177">
    <property type="entry name" value="ARF"/>
    <property type="match status" value="1"/>
</dbReference>
<comment type="caution">
    <text evidence="16">The sequence shown here is derived from an EMBL/GenBank/DDBJ whole genome shotgun (WGS) entry which is preliminary data.</text>
</comment>
<keyword evidence="3" id="KW-0813">Transport</keyword>
<organism evidence="16 17">
    <name type="scientific">Ambispora gerdemannii</name>
    <dbReference type="NCBI Taxonomy" id="144530"/>
    <lineage>
        <taxon>Eukaryota</taxon>
        <taxon>Fungi</taxon>
        <taxon>Fungi incertae sedis</taxon>
        <taxon>Mucoromycota</taxon>
        <taxon>Glomeromycotina</taxon>
        <taxon>Glomeromycetes</taxon>
        <taxon>Archaeosporales</taxon>
        <taxon>Ambisporaceae</taxon>
        <taxon>Ambispora</taxon>
    </lineage>
</organism>
<feature type="binding site" evidence="14">
    <location>
        <position position="48"/>
    </location>
    <ligand>
        <name>Mg(2+)</name>
        <dbReference type="ChEBI" id="CHEBI:18420"/>
    </ligand>
</feature>
<dbReference type="FunFam" id="3.40.50.300:FF:003500">
    <property type="entry name" value="ADP-ribosylation factor 1"/>
    <property type="match status" value="1"/>
</dbReference>
<comment type="function">
    <text evidence="11">GTP-binding protein involved in protein trafficking; may modulate vesicle budding and uncoating within the Golgi apparatus.</text>
</comment>
<evidence type="ECO:0000256" key="1">
    <source>
        <dbReference type="ARBA" id="ARBA00004555"/>
    </source>
</evidence>
<keyword evidence="14" id="KW-0460">Magnesium</keyword>
<dbReference type="InterPro" id="IPR027417">
    <property type="entry name" value="P-loop_NTPase"/>
</dbReference>
<dbReference type="InterPro" id="IPR005225">
    <property type="entry name" value="Small_GTP-bd"/>
</dbReference>
<dbReference type="SUPFAM" id="SSF52540">
    <property type="entry name" value="P-loop containing nucleoside triphosphate hydrolases"/>
    <property type="match status" value="1"/>
</dbReference>
<dbReference type="GO" id="GO:0016192">
    <property type="term" value="P:vesicle-mediated transport"/>
    <property type="evidence" value="ECO:0007669"/>
    <property type="project" value="UniProtKB-KW"/>
</dbReference>
<evidence type="ECO:0000256" key="7">
    <source>
        <dbReference type="ARBA" id="ARBA00022927"/>
    </source>
</evidence>
<evidence type="ECO:0000313" key="16">
    <source>
        <dbReference type="EMBL" id="CAG8510875.1"/>
    </source>
</evidence>
<evidence type="ECO:0000256" key="10">
    <source>
        <dbReference type="ARBA" id="ARBA00023288"/>
    </source>
</evidence>
<comment type="subcellular location">
    <subcellularLocation>
        <location evidence="1">Golgi apparatus</location>
    </subcellularLocation>
</comment>
<evidence type="ECO:0000256" key="13">
    <source>
        <dbReference type="PIRSR" id="PIRSR606689-1"/>
    </source>
</evidence>
<keyword evidence="14" id="KW-0479">Metal-binding</keyword>
<dbReference type="InterPro" id="IPR024156">
    <property type="entry name" value="Small_GTPase_ARF"/>
</dbReference>
<feature type="binding site" evidence="13">
    <location>
        <begin position="24"/>
        <end position="31"/>
    </location>
    <ligand>
        <name>GTP</name>
        <dbReference type="ChEBI" id="CHEBI:37565"/>
    </ligand>
</feature>
<evidence type="ECO:0000256" key="8">
    <source>
        <dbReference type="ARBA" id="ARBA00023034"/>
    </source>
</evidence>